<proteinExistence type="predicted"/>
<dbReference type="AlphaFoldDB" id="A0A423ERK5"/>
<reference evidence="1 2" key="1">
    <citation type="submission" date="2016-10" db="EMBL/GenBank/DDBJ databases">
        <title>Comparative genome analysis of multiple Pseudomonas spp. focuses on biocontrol and plant growth promoting traits.</title>
        <authorList>
            <person name="Tao X.-Y."/>
            <person name="Taylor C.G."/>
        </authorList>
    </citation>
    <scope>NUCLEOTIDE SEQUENCE [LARGE SCALE GENOMIC DNA]</scope>
    <source>
        <strain evidence="1 2">29G9</strain>
    </source>
</reference>
<accession>A0A423ERK5</accession>
<organism evidence="1 2">
    <name type="scientific">Pseudomonas poae</name>
    <dbReference type="NCBI Taxonomy" id="200451"/>
    <lineage>
        <taxon>Bacteria</taxon>
        <taxon>Pseudomonadati</taxon>
        <taxon>Pseudomonadota</taxon>
        <taxon>Gammaproteobacteria</taxon>
        <taxon>Pseudomonadales</taxon>
        <taxon>Pseudomonadaceae</taxon>
        <taxon>Pseudomonas</taxon>
    </lineage>
</organism>
<protein>
    <submittedName>
        <fullName evidence="1">Uncharacterized protein</fullName>
    </submittedName>
</protein>
<evidence type="ECO:0000313" key="2">
    <source>
        <dbReference type="Proteomes" id="UP000284656"/>
    </source>
</evidence>
<dbReference type="EMBL" id="MOAY01000081">
    <property type="protein sequence ID" value="ROM33958.1"/>
    <property type="molecule type" value="Genomic_DNA"/>
</dbReference>
<comment type="caution">
    <text evidence="1">The sequence shown here is derived from an EMBL/GenBank/DDBJ whole genome shotgun (WGS) entry which is preliminary data.</text>
</comment>
<gene>
    <name evidence="1" type="ORF">BK648_24680</name>
</gene>
<evidence type="ECO:0000313" key="1">
    <source>
        <dbReference type="EMBL" id="ROM33958.1"/>
    </source>
</evidence>
<dbReference type="Proteomes" id="UP000284656">
    <property type="component" value="Unassembled WGS sequence"/>
</dbReference>
<sequence length="79" mass="8458">MPMCRTRWLSGRDSAFSRGGSADIDRVGLMAGLGLRASVASTCCDCRDVLGVDITGLLVIDWLAAGIEQIFTHTIKESL</sequence>
<name>A0A423ERK5_9PSED</name>